<sequence>MDSISISEKHGAHKVFISRFSDALFVPSRREDKKKKEVALKLQKTTFGIVSRENPAWIAKRLRRVIQAAEDLLPVVKKKLFKEFEGGECAETGRPLSDTVCKAQAQKVLDAISKGMFPFSLESNCTIFATLMD</sequence>
<protein>
    <submittedName>
        <fullName evidence="1">Uncharacterized protein</fullName>
    </submittedName>
</protein>
<keyword evidence="2" id="KW-1185">Reference proteome</keyword>
<evidence type="ECO:0000313" key="1">
    <source>
        <dbReference type="EMBL" id="CEP19340.1"/>
    </source>
</evidence>
<dbReference type="Proteomes" id="UP000054107">
    <property type="component" value="Unassembled WGS sequence"/>
</dbReference>
<accession>A0A0B7NUX6</accession>
<name>A0A0B7NUX6_9FUNG</name>
<gene>
    <name evidence="1" type="primary">PARPA_13655.1 scaffold 47024</name>
</gene>
<dbReference type="EMBL" id="LN734024">
    <property type="protein sequence ID" value="CEP19340.1"/>
    <property type="molecule type" value="Genomic_DNA"/>
</dbReference>
<proteinExistence type="predicted"/>
<dbReference type="AlphaFoldDB" id="A0A0B7NUX6"/>
<organism evidence="1 2">
    <name type="scientific">Parasitella parasitica</name>
    <dbReference type="NCBI Taxonomy" id="35722"/>
    <lineage>
        <taxon>Eukaryota</taxon>
        <taxon>Fungi</taxon>
        <taxon>Fungi incertae sedis</taxon>
        <taxon>Mucoromycota</taxon>
        <taxon>Mucoromycotina</taxon>
        <taxon>Mucoromycetes</taxon>
        <taxon>Mucorales</taxon>
        <taxon>Mucorineae</taxon>
        <taxon>Mucoraceae</taxon>
        <taxon>Parasitella</taxon>
    </lineage>
</organism>
<evidence type="ECO:0000313" key="2">
    <source>
        <dbReference type="Proteomes" id="UP000054107"/>
    </source>
</evidence>
<reference evidence="1 2" key="1">
    <citation type="submission" date="2014-09" db="EMBL/GenBank/DDBJ databases">
        <authorList>
            <person name="Ellenberger Sabrina"/>
        </authorList>
    </citation>
    <scope>NUCLEOTIDE SEQUENCE [LARGE SCALE GENOMIC DNA]</scope>
    <source>
        <strain evidence="1 2">CBS 412.66</strain>
    </source>
</reference>